<dbReference type="InterPro" id="IPR008927">
    <property type="entry name" value="6-PGluconate_DH-like_C_sf"/>
</dbReference>
<evidence type="ECO:0000313" key="8">
    <source>
        <dbReference type="Proteomes" id="UP001501218"/>
    </source>
</evidence>
<accession>A0ABN3GI53</accession>
<protein>
    <submittedName>
        <fullName evidence="7">NAD(P)-dependent oxidoreductase</fullName>
    </submittedName>
</protein>
<keyword evidence="3" id="KW-0520">NAD</keyword>
<reference evidence="7 8" key="1">
    <citation type="journal article" date="2019" name="Int. J. Syst. Evol. Microbiol.">
        <title>The Global Catalogue of Microorganisms (GCM) 10K type strain sequencing project: providing services to taxonomists for standard genome sequencing and annotation.</title>
        <authorList>
            <consortium name="The Broad Institute Genomics Platform"/>
            <consortium name="The Broad Institute Genome Sequencing Center for Infectious Disease"/>
            <person name="Wu L."/>
            <person name="Ma J."/>
        </authorList>
    </citation>
    <scope>NUCLEOTIDE SEQUENCE [LARGE SCALE GENOMIC DNA]</scope>
    <source>
        <strain evidence="7 8">JCM 16221</strain>
    </source>
</reference>
<feature type="region of interest" description="Disordered" evidence="4">
    <location>
        <begin position="291"/>
        <end position="312"/>
    </location>
</feature>
<organism evidence="7 8">
    <name type="scientific">Saccharopolyspora halophila</name>
    <dbReference type="NCBI Taxonomy" id="405551"/>
    <lineage>
        <taxon>Bacteria</taxon>
        <taxon>Bacillati</taxon>
        <taxon>Actinomycetota</taxon>
        <taxon>Actinomycetes</taxon>
        <taxon>Pseudonocardiales</taxon>
        <taxon>Pseudonocardiaceae</taxon>
        <taxon>Saccharopolyspora</taxon>
    </lineage>
</organism>
<evidence type="ECO:0000256" key="1">
    <source>
        <dbReference type="ARBA" id="ARBA00009080"/>
    </source>
</evidence>
<evidence type="ECO:0000259" key="6">
    <source>
        <dbReference type="Pfam" id="PF14833"/>
    </source>
</evidence>
<dbReference type="RefSeq" id="WP_344132733.1">
    <property type="nucleotide sequence ID" value="NZ_BAAARA010000010.1"/>
</dbReference>
<dbReference type="InterPro" id="IPR013328">
    <property type="entry name" value="6PGD_dom2"/>
</dbReference>
<dbReference type="InterPro" id="IPR015815">
    <property type="entry name" value="HIBADH-related"/>
</dbReference>
<dbReference type="SUPFAM" id="SSF48179">
    <property type="entry name" value="6-phosphogluconate dehydrogenase C-terminal domain-like"/>
    <property type="match status" value="1"/>
</dbReference>
<dbReference type="InterPro" id="IPR029154">
    <property type="entry name" value="HIBADH-like_NADP-bd"/>
</dbReference>
<comment type="caution">
    <text evidence="7">The sequence shown here is derived from an EMBL/GenBank/DDBJ whole genome shotgun (WGS) entry which is preliminary data.</text>
</comment>
<dbReference type="Pfam" id="PF14833">
    <property type="entry name" value="NAD_binding_11"/>
    <property type="match status" value="1"/>
</dbReference>
<dbReference type="InterPro" id="IPR036291">
    <property type="entry name" value="NAD(P)-bd_dom_sf"/>
</dbReference>
<name>A0ABN3GI53_9PSEU</name>
<keyword evidence="8" id="KW-1185">Reference proteome</keyword>
<dbReference type="SUPFAM" id="SSF51735">
    <property type="entry name" value="NAD(P)-binding Rossmann-fold domains"/>
    <property type="match status" value="1"/>
</dbReference>
<evidence type="ECO:0000256" key="4">
    <source>
        <dbReference type="SAM" id="MobiDB-lite"/>
    </source>
</evidence>
<keyword evidence="2" id="KW-0560">Oxidoreductase</keyword>
<dbReference type="PANTHER" id="PTHR43060:SF15">
    <property type="entry name" value="3-HYDROXYISOBUTYRATE DEHYDROGENASE-LIKE 1, MITOCHONDRIAL-RELATED"/>
    <property type="match status" value="1"/>
</dbReference>
<feature type="domain" description="6-phosphogluconate dehydrogenase NADP-binding" evidence="5">
    <location>
        <begin position="9"/>
        <end position="162"/>
    </location>
</feature>
<evidence type="ECO:0000256" key="3">
    <source>
        <dbReference type="ARBA" id="ARBA00023027"/>
    </source>
</evidence>
<dbReference type="Gene3D" id="3.40.50.720">
    <property type="entry name" value="NAD(P)-binding Rossmann-like Domain"/>
    <property type="match status" value="1"/>
</dbReference>
<dbReference type="PIRSF" id="PIRSF000103">
    <property type="entry name" value="HIBADH"/>
    <property type="match status" value="1"/>
</dbReference>
<dbReference type="PANTHER" id="PTHR43060">
    <property type="entry name" value="3-HYDROXYISOBUTYRATE DEHYDROGENASE-LIKE 1, MITOCHONDRIAL-RELATED"/>
    <property type="match status" value="1"/>
</dbReference>
<dbReference type="Proteomes" id="UP001501218">
    <property type="component" value="Unassembled WGS sequence"/>
</dbReference>
<dbReference type="InterPro" id="IPR006115">
    <property type="entry name" value="6PGDH_NADP-bd"/>
</dbReference>
<gene>
    <name evidence="7" type="ORF">GCM10009854_32210</name>
</gene>
<dbReference type="EMBL" id="BAAARA010000010">
    <property type="protein sequence ID" value="GAA2351916.1"/>
    <property type="molecule type" value="Genomic_DNA"/>
</dbReference>
<evidence type="ECO:0000313" key="7">
    <source>
        <dbReference type="EMBL" id="GAA2351916.1"/>
    </source>
</evidence>
<proteinExistence type="inferred from homology"/>
<feature type="domain" description="3-hydroxyisobutyrate dehydrogenase-like NAD-binding" evidence="6">
    <location>
        <begin position="168"/>
        <end position="289"/>
    </location>
</feature>
<evidence type="ECO:0000259" key="5">
    <source>
        <dbReference type="Pfam" id="PF03446"/>
    </source>
</evidence>
<dbReference type="Pfam" id="PF03446">
    <property type="entry name" value="NAD_binding_2"/>
    <property type="match status" value="1"/>
</dbReference>
<evidence type="ECO:0000256" key="2">
    <source>
        <dbReference type="ARBA" id="ARBA00023002"/>
    </source>
</evidence>
<dbReference type="Gene3D" id="1.10.1040.10">
    <property type="entry name" value="N-(1-d-carboxylethyl)-l-norvaline Dehydrogenase, domain 2"/>
    <property type="match status" value="1"/>
</dbReference>
<sequence>MTPPIPPAITFVGIGAIGLPMATQLTRAGFDVTAVDNDPGRLQSAADEGMSTTTSIASADAAKAVLCMVATPEQLRAIALGPDSVLTRMAPGSTFVVMSTVGPQVVTELVAAAPEGVSVLDVPVTGGVSRARTGELLLFASGPPEALARLRPALDALGQVVGCGAEAGRGQAVKAVNQLLCSVHLVAAAEALALAEALELDPAEVLPALAGGAGGSWMLNDRGPRMLQGPDTEVTSAVGIFVKDSGLVADIAATTGLDAPLLEAATARFRAAADAGLAEQDDSQVIRTYRAPAPTALPHNDPAIDPTTGGAR</sequence>
<comment type="similarity">
    <text evidence="1">Belongs to the HIBADH-related family.</text>
</comment>